<reference evidence="1 2" key="1">
    <citation type="submission" date="2019-09" db="EMBL/GenBank/DDBJ databases">
        <authorList>
            <person name="Depoorter E."/>
        </authorList>
    </citation>
    <scope>NUCLEOTIDE SEQUENCE [LARGE SCALE GENOMIC DNA]</scope>
    <source>
        <strain evidence="1 2">R-17378</strain>
    </source>
</reference>
<organism evidence="1 2">
    <name type="scientific">Burkholderia aenigmatica</name>
    <dbReference type="NCBI Taxonomy" id="2015348"/>
    <lineage>
        <taxon>Bacteria</taxon>
        <taxon>Pseudomonadati</taxon>
        <taxon>Pseudomonadota</taxon>
        <taxon>Betaproteobacteria</taxon>
        <taxon>Burkholderiales</taxon>
        <taxon>Burkholderiaceae</taxon>
        <taxon>Burkholderia</taxon>
        <taxon>Burkholderia cepacia complex</taxon>
    </lineage>
</organism>
<dbReference type="Proteomes" id="UP000494120">
    <property type="component" value="Unassembled WGS sequence"/>
</dbReference>
<gene>
    <name evidence="1" type="ORF">BLA17378_04519</name>
</gene>
<keyword evidence="2" id="KW-1185">Reference proteome</keyword>
<dbReference type="EMBL" id="CABVQG010000016">
    <property type="protein sequence ID" value="VWC90266.1"/>
    <property type="molecule type" value="Genomic_DNA"/>
</dbReference>
<name>A0ABY6XVL0_9BURK</name>
<proteinExistence type="predicted"/>
<sequence>MKFAGEIMSLLAPYPGREFRMRQIVNYVAPSKADERERKRVQMAVYRVLQALAESGQVVIKERSTNGAPATYAWRIVETAKTVTCTPCEPLREPLH</sequence>
<evidence type="ECO:0000313" key="1">
    <source>
        <dbReference type="EMBL" id="VWC90266.1"/>
    </source>
</evidence>
<protein>
    <submittedName>
        <fullName evidence="1">Uncharacterized protein</fullName>
    </submittedName>
</protein>
<accession>A0ABY6XVL0</accession>
<comment type="caution">
    <text evidence="1">The sequence shown here is derived from an EMBL/GenBank/DDBJ whole genome shotgun (WGS) entry which is preliminary data.</text>
</comment>
<evidence type="ECO:0000313" key="2">
    <source>
        <dbReference type="Proteomes" id="UP000494120"/>
    </source>
</evidence>